<keyword evidence="3 10" id="KW-0808">Transferase</keyword>
<dbReference type="PANTHER" id="PTHR43369:SF2">
    <property type="entry name" value="PHOSPHORIBOSYLGLYCINAMIDE FORMYLTRANSFERASE"/>
    <property type="match status" value="1"/>
</dbReference>
<dbReference type="SUPFAM" id="SSF53328">
    <property type="entry name" value="Formyltransferase"/>
    <property type="match status" value="1"/>
</dbReference>
<dbReference type="EMBL" id="KF900568">
    <property type="protein sequence ID" value="AIE99641.1"/>
    <property type="molecule type" value="Genomic_DNA"/>
</dbReference>
<dbReference type="Pfam" id="PF00551">
    <property type="entry name" value="Formyl_trans_N"/>
    <property type="match status" value="1"/>
</dbReference>
<dbReference type="CDD" id="cd08645">
    <property type="entry name" value="FMT_core_GART"/>
    <property type="match status" value="1"/>
</dbReference>
<evidence type="ECO:0000256" key="5">
    <source>
        <dbReference type="ARBA" id="ARBA00038440"/>
    </source>
</evidence>
<reference evidence="10" key="1">
    <citation type="journal article" date="2014" name="Genome Biol. Evol.">
        <title>Pangenome evidence for extensive interdomain horizontal transfer affecting lineage core and shell genes in uncultured planktonic thaumarchaeota and euryarchaeota.</title>
        <authorList>
            <person name="Deschamps P."/>
            <person name="Zivanovic Y."/>
            <person name="Moreira D."/>
            <person name="Rodriguez-Valera F."/>
            <person name="Lopez-Garcia P."/>
        </authorList>
    </citation>
    <scope>NUCLEOTIDE SEQUENCE</scope>
</reference>
<dbReference type="PROSITE" id="PS00373">
    <property type="entry name" value="GART"/>
    <property type="match status" value="1"/>
</dbReference>
<dbReference type="PANTHER" id="PTHR43369">
    <property type="entry name" value="PHOSPHORIBOSYLGLYCINAMIDE FORMYLTRANSFERASE"/>
    <property type="match status" value="1"/>
</dbReference>
<dbReference type="AlphaFoldDB" id="A0A075GC84"/>
<dbReference type="NCBIfam" id="TIGR00639">
    <property type="entry name" value="PurN"/>
    <property type="match status" value="1"/>
</dbReference>
<evidence type="ECO:0000256" key="4">
    <source>
        <dbReference type="ARBA" id="ARBA00022755"/>
    </source>
</evidence>
<dbReference type="GO" id="GO:0004644">
    <property type="term" value="F:phosphoribosylglycinamide formyltransferase activity"/>
    <property type="evidence" value="ECO:0007669"/>
    <property type="project" value="UniProtKB-EC"/>
</dbReference>
<feature type="domain" description="Formyl transferase N-terminal" evidence="9">
    <location>
        <begin position="34"/>
        <end position="221"/>
    </location>
</feature>
<name>A0A075GC84_9EURY</name>
<evidence type="ECO:0000313" key="10">
    <source>
        <dbReference type="EMBL" id="AIE99641.1"/>
    </source>
</evidence>
<protein>
    <recommendedName>
        <fullName evidence="2">phosphoribosylglycinamide formyltransferase 1</fullName>
        <ecNumber evidence="2">2.1.2.2</ecNumber>
    </recommendedName>
    <alternativeName>
        <fullName evidence="7">5'-phosphoribosylglycinamide transformylase</fullName>
    </alternativeName>
    <alternativeName>
        <fullName evidence="6">GAR transformylase</fullName>
    </alternativeName>
</protein>
<dbReference type="UniPathway" id="UPA00074">
    <property type="reaction ID" value="UER00126"/>
</dbReference>
<gene>
    <name evidence="10" type="primary">GART</name>
</gene>
<dbReference type="InterPro" id="IPR002376">
    <property type="entry name" value="Formyl_transf_N"/>
</dbReference>
<keyword evidence="4" id="KW-0658">Purine biosynthesis</keyword>
<sequence>MLIGVGRLQQYVVVHHMSDTFRLPRVGTVDEPLRLAVLISGSGSGMEALLRHQAATRLAGGCCHQTTVVISNVADVKGLARAIEHDTPAEVIVLPAGDNSSERRVAHEQAIHVRLCELGIEAVILSGYMRILTNDFVRKWQGRLLNIHPSLLPDFPGAHAHRDVLEAGVDTTGCTVHFVDMGVDSGTIIAQRAVPVEPEDDENSLSERVKQVEHRLYPMVIDAFCEGRLQISNGQVEIA</sequence>
<dbReference type="InterPro" id="IPR004607">
    <property type="entry name" value="GART"/>
</dbReference>
<comment type="pathway">
    <text evidence="1">Purine metabolism; IMP biosynthesis via de novo pathway; N(2)-formyl-N(1)-(5-phospho-D-ribosyl)glycinamide from N(1)-(5-phospho-D-ribosyl)glycinamide (10-formyl THF route): step 1/1.</text>
</comment>
<accession>A0A075GC84</accession>
<dbReference type="GO" id="GO:0006189">
    <property type="term" value="P:'de novo' IMP biosynthetic process"/>
    <property type="evidence" value="ECO:0007669"/>
    <property type="project" value="UniProtKB-UniPathway"/>
</dbReference>
<dbReference type="Gene3D" id="3.40.50.170">
    <property type="entry name" value="Formyl transferase, N-terminal domain"/>
    <property type="match status" value="1"/>
</dbReference>
<dbReference type="HAMAP" id="MF_01930">
    <property type="entry name" value="PurN"/>
    <property type="match status" value="1"/>
</dbReference>
<evidence type="ECO:0000256" key="6">
    <source>
        <dbReference type="ARBA" id="ARBA00041324"/>
    </source>
</evidence>
<comment type="catalytic activity">
    <reaction evidence="8">
        <text>N(1)-(5-phospho-beta-D-ribosyl)glycinamide + (6R)-10-formyltetrahydrofolate = N(2)-formyl-N(1)-(5-phospho-beta-D-ribosyl)glycinamide + (6S)-5,6,7,8-tetrahydrofolate + H(+)</text>
        <dbReference type="Rhea" id="RHEA:15053"/>
        <dbReference type="ChEBI" id="CHEBI:15378"/>
        <dbReference type="ChEBI" id="CHEBI:57453"/>
        <dbReference type="ChEBI" id="CHEBI:143788"/>
        <dbReference type="ChEBI" id="CHEBI:147286"/>
        <dbReference type="ChEBI" id="CHEBI:195366"/>
        <dbReference type="EC" id="2.1.2.2"/>
    </reaction>
</comment>
<organism evidence="10">
    <name type="scientific">uncultured marine group II/III euryarchaeote KM3_115_A12</name>
    <dbReference type="NCBI Taxonomy" id="1457854"/>
    <lineage>
        <taxon>Archaea</taxon>
        <taxon>Methanobacteriati</taxon>
        <taxon>Methanobacteriota</taxon>
        <taxon>environmental samples</taxon>
    </lineage>
</organism>
<evidence type="ECO:0000259" key="9">
    <source>
        <dbReference type="Pfam" id="PF00551"/>
    </source>
</evidence>
<evidence type="ECO:0000256" key="7">
    <source>
        <dbReference type="ARBA" id="ARBA00041682"/>
    </source>
</evidence>
<dbReference type="EC" id="2.1.2.2" evidence="2"/>
<evidence type="ECO:0000256" key="2">
    <source>
        <dbReference type="ARBA" id="ARBA00012254"/>
    </source>
</evidence>
<proteinExistence type="inferred from homology"/>
<evidence type="ECO:0000256" key="3">
    <source>
        <dbReference type="ARBA" id="ARBA00022679"/>
    </source>
</evidence>
<evidence type="ECO:0000256" key="8">
    <source>
        <dbReference type="ARBA" id="ARBA00047664"/>
    </source>
</evidence>
<dbReference type="GO" id="GO:0005737">
    <property type="term" value="C:cytoplasm"/>
    <property type="evidence" value="ECO:0007669"/>
    <property type="project" value="TreeGrafter"/>
</dbReference>
<comment type="similarity">
    <text evidence="5">Belongs to the GART family.</text>
</comment>
<evidence type="ECO:0000256" key="1">
    <source>
        <dbReference type="ARBA" id="ARBA00005054"/>
    </source>
</evidence>
<dbReference type="InterPro" id="IPR036477">
    <property type="entry name" value="Formyl_transf_N_sf"/>
</dbReference>
<dbReference type="InterPro" id="IPR001555">
    <property type="entry name" value="GART_AS"/>
</dbReference>